<feature type="chain" id="PRO_5013071743" description="Secretion system C-terminal sorting domain-containing protein" evidence="1">
    <location>
        <begin position="26"/>
        <end position="120"/>
    </location>
</feature>
<evidence type="ECO:0000313" key="3">
    <source>
        <dbReference type="Proteomes" id="UP000193431"/>
    </source>
</evidence>
<keyword evidence="3" id="KW-1185">Reference proteome</keyword>
<dbReference type="AlphaFoldDB" id="A0A1W6MIB4"/>
<sequence>MIMKKQVLNYVIILIATLSTSFSVANSGLPSSGITTIEFENVHAGEILSMYTQSYELVYSESVTENGLFRKNYDMSLLPDGNYIIVLEKTEKLETQTFTIQNGIAVNLSEKSSFKSLQLI</sequence>
<name>A0A1W6MIB4_9FLAO</name>
<dbReference type="Proteomes" id="UP000193431">
    <property type="component" value="Chromosome"/>
</dbReference>
<organism evidence="2 3">
    <name type="scientific">Nonlabens spongiae</name>
    <dbReference type="NCBI Taxonomy" id="331648"/>
    <lineage>
        <taxon>Bacteria</taxon>
        <taxon>Pseudomonadati</taxon>
        <taxon>Bacteroidota</taxon>
        <taxon>Flavobacteriia</taxon>
        <taxon>Flavobacteriales</taxon>
        <taxon>Flavobacteriaceae</taxon>
        <taxon>Nonlabens</taxon>
    </lineage>
</organism>
<evidence type="ECO:0008006" key="4">
    <source>
        <dbReference type="Google" id="ProtNLM"/>
    </source>
</evidence>
<gene>
    <name evidence="2" type="ORF">BST97_04660</name>
</gene>
<protein>
    <recommendedName>
        <fullName evidence="4">Secretion system C-terminal sorting domain-containing protein</fullName>
    </recommendedName>
</protein>
<reference evidence="2 3" key="1">
    <citation type="submission" date="2016-11" db="EMBL/GenBank/DDBJ databases">
        <title>Trade-off between light-utilization and light-protection in marine flavobacteria.</title>
        <authorList>
            <person name="Kumagai Y."/>
        </authorList>
    </citation>
    <scope>NUCLEOTIDE SEQUENCE [LARGE SCALE GENOMIC DNA]</scope>
    <source>
        <strain evidence="2 3">JCM 13191</strain>
    </source>
</reference>
<evidence type="ECO:0000313" key="2">
    <source>
        <dbReference type="EMBL" id="ARN77330.1"/>
    </source>
</evidence>
<feature type="signal peptide" evidence="1">
    <location>
        <begin position="1"/>
        <end position="25"/>
    </location>
</feature>
<proteinExistence type="predicted"/>
<dbReference type="EMBL" id="CP019344">
    <property type="protein sequence ID" value="ARN77330.1"/>
    <property type="molecule type" value="Genomic_DNA"/>
</dbReference>
<evidence type="ECO:0000256" key="1">
    <source>
        <dbReference type="SAM" id="SignalP"/>
    </source>
</evidence>
<accession>A0A1W6MIB4</accession>
<keyword evidence="1" id="KW-0732">Signal</keyword>